<keyword evidence="3" id="KW-1185">Reference proteome</keyword>
<dbReference type="EMBL" id="FOCL01000002">
    <property type="protein sequence ID" value="SEN26273.1"/>
    <property type="molecule type" value="Genomic_DNA"/>
</dbReference>
<sequence>MKSRCPLFKFKAMKLTKKLSKVFSRNKAPKRELTVEQKISRRNFISFGSFLVLGGAAYGGWRWLYTSPNEVPGITGEAHKPLRAVLNANEKVVRQLYSNKNLVKTYPKEMAAKVVRHNSDIGSEGLIDIDAWKLSVKKHTGEMLNIGIDEIKKLPKTEIIYDFKCVEGWDQISHWGGVKFSDFIAHFKLDAETRFEYVGMETPDKEYYVGVDMPSAMHPQTLLAYEVNEKPLPPKHGAPLRLIIPVKYGIKNLKRIGSISFSSNRPPDYWAEQGYDYYAGL</sequence>
<dbReference type="SUPFAM" id="SSF56524">
    <property type="entry name" value="Oxidoreductase molybdopterin-binding domain"/>
    <property type="match status" value="1"/>
</dbReference>
<dbReference type="InterPro" id="IPR000572">
    <property type="entry name" value="OxRdtase_Mopterin-bd_dom"/>
</dbReference>
<evidence type="ECO:0000313" key="2">
    <source>
        <dbReference type="EMBL" id="SEN26273.1"/>
    </source>
</evidence>
<name>A0A1H8F3D3_9SPHI</name>
<dbReference type="AlphaFoldDB" id="A0A1H8F3D3"/>
<organism evidence="2 3">
    <name type="scientific">Mucilaginibacter gossypiicola</name>
    <dbReference type="NCBI Taxonomy" id="551995"/>
    <lineage>
        <taxon>Bacteria</taxon>
        <taxon>Pseudomonadati</taxon>
        <taxon>Bacteroidota</taxon>
        <taxon>Sphingobacteriia</taxon>
        <taxon>Sphingobacteriales</taxon>
        <taxon>Sphingobacteriaceae</taxon>
        <taxon>Mucilaginibacter</taxon>
    </lineage>
</organism>
<feature type="domain" description="Oxidoreductase molybdopterin-binding" evidence="1">
    <location>
        <begin position="127"/>
        <end position="270"/>
    </location>
</feature>
<evidence type="ECO:0000259" key="1">
    <source>
        <dbReference type="Pfam" id="PF00174"/>
    </source>
</evidence>
<proteinExistence type="predicted"/>
<evidence type="ECO:0000313" key="3">
    <source>
        <dbReference type="Proteomes" id="UP000198942"/>
    </source>
</evidence>
<gene>
    <name evidence="2" type="ORF">SAMN05192574_102946</name>
</gene>
<dbReference type="Gene3D" id="3.90.420.10">
    <property type="entry name" value="Oxidoreductase, molybdopterin-binding domain"/>
    <property type="match status" value="1"/>
</dbReference>
<dbReference type="PANTHER" id="PTHR43032">
    <property type="entry name" value="PROTEIN-METHIONINE-SULFOXIDE REDUCTASE"/>
    <property type="match status" value="1"/>
</dbReference>
<dbReference type="Proteomes" id="UP000198942">
    <property type="component" value="Unassembled WGS sequence"/>
</dbReference>
<reference evidence="3" key="1">
    <citation type="submission" date="2016-10" db="EMBL/GenBank/DDBJ databases">
        <authorList>
            <person name="Varghese N."/>
            <person name="Submissions S."/>
        </authorList>
    </citation>
    <scope>NUCLEOTIDE SEQUENCE [LARGE SCALE GENOMIC DNA]</scope>
    <source>
        <strain evidence="3">Gh-48</strain>
    </source>
</reference>
<dbReference type="STRING" id="551995.SAMN05192574_102946"/>
<protein>
    <submittedName>
        <fullName evidence="2">DMSO/TMAO reductase YedYZ, molybdopterin-dependent catalytic subunit</fullName>
    </submittedName>
</protein>
<dbReference type="Pfam" id="PF00174">
    <property type="entry name" value="Oxidored_molyb"/>
    <property type="match status" value="1"/>
</dbReference>
<dbReference type="InterPro" id="IPR036374">
    <property type="entry name" value="OxRdtase_Mopterin-bd_sf"/>
</dbReference>
<accession>A0A1H8F3D3</accession>